<sequence length="94" mass="10673">MPRPVTTPLEALSFTTIWKGTVPSKVVRGGRDVTAGCNAVIWNTGDVTAGCNAVIWNTGWQREKYENEKRCCRDYPKTVMAMVYKQYRERTVLT</sequence>
<comment type="caution">
    <text evidence="1">The sequence shown here is derived from an EMBL/GenBank/DDBJ whole genome shotgun (WGS) entry which is preliminary data.</text>
</comment>
<proteinExistence type="predicted"/>
<evidence type="ECO:0000313" key="1">
    <source>
        <dbReference type="EMBL" id="MCI11250.1"/>
    </source>
</evidence>
<protein>
    <submittedName>
        <fullName evidence="1">Uncharacterized protein</fullName>
    </submittedName>
</protein>
<dbReference type="EMBL" id="LXQA010079446">
    <property type="protein sequence ID" value="MCI11250.1"/>
    <property type="molecule type" value="Genomic_DNA"/>
</dbReference>
<organism evidence="1 2">
    <name type="scientific">Trifolium medium</name>
    <dbReference type="NCBI Taxonomy" id="97028"/>
    <lineage>
        <taxon>Eukaryota</taxon>
        <taxon>Viridiplantae</taxon>
        <taxon>Streptophyta</taxon>
        <taxon>Embryophyta</taxon>
        <taxon>Tracheophyta</taxon>
        <taxon>Spermatophyta</taxon>
        <taxon>Magnoliopsida</taxon>
        <taxon>eudicotyledons</taxon>
        <taxon>Gunneridae</taxon>
        <taxon>Pentapetalae</taxon>
        <taxon>rosids</taxon>
        <taxon>fabids</taxon>
        <taxon>Fabales</taxon>
        <taxon>Fabaceae</taxon>
        <taxon>Papilionoideae</taxon>
        <taxon>50 kb inversion clade</taxon>
        <taxon>NPAAA clade</taxon>
        <taxon>Hologalegina</taxon>
        <taxon>IRL clade</taxon>
        <taxon>Trifolieae</taxon>
        <taxon>Trifolium</taxon>
    </lineage>
</organism>
<name>A0A392PID8_9FABA</name>
<accession>A0A392PID8</accession>
<feature type="non-terminal residue" evidence="1">
    <location>
        <position position="94"/>
    </location>
</feature>
<reference evidence="1 2" key="1">
    <citation type="journal article" date="2018" name="Front. Plant Sci.">
        <title>Red Clover (Trifolium pratense) and Zigzag Clover (T. medium) - A Picture of Genomic Similarities and Differences.</title>
        <authorList>
            <person name="Dluhosova J."/>
            <person name="Istvanek J."/>
            <person name="Nedelnik J."/>
            <person name="Repkova J."/>
        </authorList>
    </citation>
    <scope>NUCLEOTIDE SEQUENCE [LARGE SCALE GENOMIC DNA]</scope>
    <source>
        <strain evidence="2">cv. 10/8</strain>
        <tissue evidence="1">Leaf</tissue>
    </source>
</reference>
<keyword evidence="2" id="KW-1185">Reference proteome</keyword>
<evidence type="ECO:0000313" key="2">
    <source>
        <dbReference type="Proteomes" id="UP000265520"/>
    </source>
</evidence>
<dbReference type="AlphaFoldDB" id="A0A392PID8"/>
<dbReference type="Proteomes" id="UP000265520">
    <property type="component" value="Unassembled WGS sequence"/>
</dbReference>